<dbReference type="Proteomes" id="UP000781710">
    <property type="component" value="Unassembled WGS sequence"/>
</dbReference>
<comment type="caution">
    <text evidence="1">The sequence shown here is derived from an EMBL/GenBank/DDBJ whole genome shotgun (WGS) entry which is preliminary data.</text>
</comment>
<name>A0ABQ6ZF65_9GAMM</name>
<sequence length="97" mass="11254">MFTLEARPLHDSPDFAEAGGAFITCYLRPGFAADPMRRAVEFVREQKWEVIAVEDEPLQIERHDAPEAEHFDQALVDDEVYVFHQWPVDDADDQTRH</sequence>
<dbReference type="EMBL" id="PDWW01000020">
    <property type="protein sequence ID" value="KAF1724093.1"/>
    <property type="molecule type" value="Genomic_DNA"/>
</dbReference>
<reference evidence="1 2" key="1">
    <citation type="submission" date="2017-10" db="EMBL/GenBank/DDBJ databases">
        <title>Whole genome sequencing of members of genus Pseudoxanthomonas.</title>
        <authorList>
            <person name="Kumar S."/>
            <person name="Bansal K."/>
            <person name="Kaur A."/>
            <person name="Patil P."/>
            <person name="Sharma S."/>
            <person name="Patil P.B."/>
        </authorList>
    </citation>
    <scope>NUCLEOTIDE SEQUENCE [LARGE SCALE GENOMIC DNA]</scope>
    <source>
        <strain evidence="1 2">DSM 17109</strain>
    </source>
</reference>
<evidence type="ECO:0000313" key="1">
    <source>
        <dbReference type="EMBL" id="KAF1724093.1"/>
    </source>
</evidence>
<protein>
    <submittedName>
        <fullName evidence="1">Uncharacterized protein</fullName>
    </submittedName>
</protein>
<proteinExistence type="predicted"/>
<gene>
    <name evidence="1" type="ORF">CSC78_13300</name>
</gene>
<evidence type="ECO:0000313" key="2">
    <source>
        <dbReference type="Proteomes" id="UP000781710"/>
    </source>
</evidence>
<keyword evidence="2" id="KW-1185">Reference proteome</keyword>
<organism evidence="1 2">
    <name type="scientific">Pseudoxanthomonas japonensis</name>
    <dbReference type="NCBI Taxonomy" id="69284"/>
    <lineage>
        <taxon>Bacteria</taxon>
        <taxon>Pseudomonadati</taxon>
        <taxon>Pseudomonadota</taxon>
        <taxon>Gammaproteobacteria</taxon>
        <taxon>Lysobacterales</taxon>
        <taxon>Lysobacteraceae</taxon>
        <taxon>Pseudoxanthomonas</taxon>
    </lineage>
</organism>
<accession>A0ABQ6ZF65</accession>